<feature type="compositionally biased region" description="Polar residues" evidence="2">
    <location>
        <begin position="671"/>
        <end position="687"/>
    </location>
</feature>
<feature type="coiled-coil region" evidence="1">
    <location>
        <begin position="922"/>
        <end position="1009"/>
    </location>
</feature>
<feature type="compositionally biased region" description="Acidic residues" evidence="2">
    <location>
        <begin position="104"/>
        <end position="113"/>
    </location>
</feature>
<reference evidence="3" key="1">
    <citation type="journal article" date="2014" name="Genome Announc.">
        <title>Genome sequence of the yeast Cyberlindnera fabianii (Hansenula fabianii).</title>
        <authorList>
            <person name="Freel K.C."/>
            <person name="Sarilar V."/>
            <person name="Neuveglise C."/>
            <person name="Devillers H."/>
            <person name="Friedrich A."/>
            <person name="Schacherer J."/>
        </authorList>
    </citation>
    <scope>NUCLEOTIDE SEQUENCE</scope>
    <source>
        <strain evidence="3">YJS4271</strain>
    </source>
</reference>
<gene>
    <name evidence="3" type="ORF">CYFA0S_07e00232g</name>
</gene>
<feature type="region of interest" description="Disordered" evidence="2">
    <location>
        <begin position="1"/>
        <end position="115"/>
    </location>
</feature>
<feature type="compositionally biased region" description="Polar residues" evidence="2">
    <location>
        <begin position="352"/>
        <end position="425"/>
    </location>
</feature>
<evidence type="ECO:0000313" key="3">
    <source>
        <dbReference type="EMBL" id="CDR41280.1"/>
    </source>
</evidence>
<feature type="compositionally biased region" description="Polar residues" evidence="2">
    <location>
        <begin position="259"/>
        <end position="272"/>
    </location>
</feature>
<sequence>MHAARPPNNNASLRNQLLSNDLGSIDVRHESPINRPQRQQMMIPPHQQQPYYPPPNASYGVIQPPPSPSQKQQMHPRSRRSSVVSNNSGFNLMRFGKTKKSSANDDDDDDDDKDVIMDSSTATMMSFDDLSSIRDRGRYGLQQQTFDTAPIIPTVQTPGSRPISGASNTQYRKQMTAMKKQAYSQAGKMAKNGVDQRGMSLQMMSNPYMHDPSMQQYPDPRSNSFNTMHPPPHFMQGQGPPRPGSRANSLTTGPPPSMNNPRAYSLTSNPYQHGSPMQGHPRPPFRPQQRPPQQTFPPGPGPPPLQQRQQQGFLHPQPHRLSASSLPPSANGGPSGMPSPALQNGGLPPQGYPQQKRTSLSQQVYPPLDSPTNPAQTQLHTPPASAQSRDSYQNPGEQLNTLPHGDQSQTDAHTPSDGLSHSQPGPSWDSPSQAHAQAQAHHLSPLQERPNAATRPVNSSATTSTFAEQKPLSNGRIISDEKAVVDPTLPTAAPATAGDASSHPYSFDTRQTSGSSTLDPGRTPVLDSNHHFLAEKTIAADDNSTTSINETSFPNGESTPSPDFERTGHASTAKEAEVSPSKLPRIKALPRLSVLSIKDDDDDEDDIDLNKQRVLEPVTEDSSVPESYSQSHPQSNTPPPGQSYFKSPEKSPPKRPMSSRISPHKHMKNAVSISSMSEYSAVSDSQADLNENSKRLYQLSGVSNTNNDVFVTASQFSFMDGQKRNSGSVASASSSATDPDATPKLQRRSVDETSIKSPGSFKGFLKNLSIKKKKQEPIFETVTKQIPLKEPELSSDFTTNSSSVASKPDTLAESFVPHQAPRLGLTVDQLGIMEEKSSIMRELDLVSRELAASINREIALEEQINGGSKVQLPSDHLSQSLEVSQLLQQLNEERKKRYIAEEHVLLLEAGQKPSALELSYENDKLKSELSLKEELVNQQQNEINLLKKDVPELKSRLELVMAQAKEYESEILPKLKNEVEILRAENKNVSILREKVKILKNENAQLEGSNGLSFVSTAEDFNFNQPTRTSSPKRSSKRLASFNLISVTSSESDSRT</sequence>
<protein>
    <submittedName>
        <fullName evidence="3">CYFA0S07e00232g1_1</fullName>
    </submittedName>
</protein>
<evidence type="ECO:0000256" key="2">
    <source>
        <dbReference type="SAM" id="MobiDB-lite"/>
    </source>
</evidence>
<feature type="compositionally biased region" description="Low complexity" evidence="2">
    <location>
        <begin position="430"/>
        <end position="447"/>
    </location>
</feature>
<dbReference type="PhylomeDB" id="A0A061AUM1"/>
<feature type="compositionally biased region" description="Pro residues" evidence="2">
    <location>
        <begin position="281"/>
        <end position="305"/>
    </location>
</feature>
<dbReference type="VEuPathDB" id="FungiDB:BON22_3603"/>
<feature type="compositionally biased region" description="Low complexity" evidence="2">
    <location>
        <begin position="306"/>
        <end position="316"/>
    </location>
</feature>
<feature type="compositionally biased region" description="Low complexity" evidence="2">
    <location>
        <begin position="485"/>
        <end position="500"/>
    </location>
</feature>
<feature type="compositionally biased region" description="Polar residues" evidence="2">
    <location>
        <begin position="7"/>
        <end position="22"/>
    </location>
</feature>
<dbReference type="OrthoDB" id="3993678at2759"/>
<dbReference type="AlphaFoldDB" id="A0A061AUM1"/>
<feature type="compositionally biased region" description="Polar residues" evidence="2">
    <location>
        <begin position="508"/>
        <end position="518"/>
    </location>
</feature>
<dbReference type="EMBL" id="LK052892">
    <property type="protein sequence ID" value="CDR41280.1"/>
    <property type="molecule type" value="Genomic_DNA"/>
</dbReference>
<proteinExistence type="predicted"/>
<feature type="compositionally biased region" description="Polar residues" evidence="2">
    <location>
        <begin position="213"/>
        <end position="227"/>
    </location>
</feature>
<feature type="region of interest" description="Disordered" evidence="2">
    <location>
        <begin position="721"/>
        <end position="756"/>
    </location>
</feature>
<feature type="compositionally biased region" description="Low complexity" evidence="2">
    <location>
        <begin position="35"/>
        <end position="50"/>
    </location>
</feature>
<feature type="region of interest" description="Disordered" evidence="2">
    <location>
        <begin position="204"/>
        <end position="687"/>
    </location>
</feature>
<accession>A0A061AUM1</accession>
<feature type="compositionally biased region" description="Polar residues" evidence="2">
    <location>
        <begin position="542"/>
        <end position="561"/>
    </location>
</feature>
<feature type="compositionally biased region" description="Basic and acidic residues" evidence="2">
    <location>
        <begin position="563"/>
        <end position="577"/>
    </location>
</feature>
<keyword evidence="1" id="KW-0175">Coiled coil</keyword>
<feature type="compositionally biased region" description="Polar residues" evidence="2">
    <location>
        <begin position="620"/>
        <end position="635"/>
    </location>
</feature>
<organism evidence="3">
    <name type="scientific">Cyberlindnera fabianii</name>
    <name type="common">Yeast</name>
    <name type="synonym">Hansenula fabianii</name>
    <dbReference type="NCBI Taxonomy" id="36022"/>
    <lineage>
        <taxon>Eukaryota</taxon>
        <taxon>Fungi</taxon>
        <taxon>Dikarya</taxon>
        <taxon>Ascomycota</taxon>
        <taxon>Saccharomycotina</taxon>
        <taxon>Saccharomycetes</taxon>
        <taxon>Phaffomycetales</taxon>
        <taxon>Phaffomycetaceae</taxon>
        <taxon>Cyberlindnera</taxon>
    </lineage>
</organism>
<evidence type="ECO:0000256" key="1">
    <source>
        <dbReference type="SAM" id="Coils"/>
    </source>
</evidence>
<feature type="compositionally biased region" description="Low complexity" evidence="2">
    <location>
        <begin position="730"/>
        <end position="743"/>
    </location>
</feature>
<feature type="compositionally biased region" description="Polar residues" evidence="2">
    <location>
        <begin position="456"/>
        <end position="467"/>
    </location>
</feature>
<name>A0A061AUM1_CYBFA</name>